<dbReference type="PIRSF" id="PIRSF000521">
    <property type="entry name" value="Transaminase_4ab_Lys_Orn"/>
    <property type="match status" value="1"/>
</dbReference>
<dbReference type="PANTHER" id="PTHR42684">
    <property type="entry name" value="ADENOSYLMETHIONINE-8-AMINO-7-OXONONANOATE AMINOTRANSFERASE"/>
    <property type="match status" value="1"/>
</dbReference>
<dbReference type="PANTHER" id="PTHR42684:SF1">
    <property type="entry name" value="BETA-ALANINE--PYRUVATE AMINOTRANSFERASE"/>
    <property type="match status" value="1"/>
</dbReference>
<evidence type="ECO:0000256" key="2">
    <source>
        <dbReference type="ARBA" id="ARBA00022576"/>
    </source>
</evidence>
<evidence type="ECO:0000256" key="4">
    <source>
        <dbReference type="ARBA" id="ARBA00022898"/>
    </source>
</evidence>
<dbReference type="GO" id="GO:0009102">
    <property type="term" value="P:biotin biosynthetic process"/>
    <property type="evidence" value="ECO:0007669"/>
    <property type="project" value="TreeGrafter"/>
</dbReference>
<keyword evidence="2" id="KW-0032">Aminotransferase</keyword>
<sequence>MRSQIATALEKGTWWMPFTANKAFRVTPRIVDRAQGMMLYTAGEQKPIIDAVAGLWCSNLGHCRPEIADAVQKQLMKLDFCSSFNTGHDIGFEYAERLVQYTPEGMDHVFFGNSGSEAVETSLKIALQYWTVKGQPEKRRFIGREKGYHGVNFGGISVGGIPNNFKTFGQWLDVDHLPHTLDIERNAFSRGLPLHGVEKADELEKLVLKYGPETVAALIIEPVTGAGGVIPPPVGYLKRIKEICDQYDILLIFDEVISGWGRMGAPFAAQQFDVMPDMITSAKGITNAAVPLSAVFCSNDIYNTCMNEATAPVEFFHGYTYSAHPVACAAGMASLDVYEAEGLLTRAGGPIAQYWEDALHTLADLPQVIDVRNYGLIGAVELQGGPSAMQGQLGPYLAPVAWEEGVAIRGLGDAIGLSPPLIIEEEHIDRIVEVLRKVIKTL</sequence>
<dbReference type="SUPFAM" id="SSF53383">
    <property type="entry name" value="PLP-dependent transferases"/>
    <property type="match status" value="1"/>
</dbReference>
<dbReference type="FunFam" id="3.40.640.10:FF:000014">
    <property type="entry name" value="Adenosylmethionine-8-amino-7-oxononanoate aminotransferase, probable"/>
    <property type="match status" value="1"/>
</dbReference>
<reference evidence="6" key="1">
    <citation type="submission" date="2021-01" db="EMBL/GenBank/DDBJ databases">
        <authorList>
            <person name="Corre E."/>
            <person name="Pelletier E."/>
            <person name="Niang G."/>
            <person name="Scheremetjew M."/>
            <person name="Finn R."/>
            <person name="Kale V."/>
            <person name="Holt S."/>
            <person name="Cochrane G."/>
            <person name="Meng A."/>
            <person name="Brown T."/>
            <person name="Cohen L."/>
        </authorList>
    </citation>
    <scope>NUCLEOTIDE SEQUENCE</scope>
    <source>
        <strain evidence="6">CCMP127</strain>
    </source>
</reference>
<dbReference type="GO" id="GO:0030170">
    <property type="term" value="F:pyridoxal phosphate binding"/>
    <property type="evidence" value="ECO:0007669"/>
    <property type="project" value="InterPro"/>
</dbReference>
<evidence type="ECO:0000313" key="6">
    <source>
        <dbReference type="EMBL" id="CAE0420349.1"/>
    </source>
</evidence>
<proteinExistence type="inferred from homology"/>
<keyword evidence="3" id="KW-0808">Transferase</keyword>
<dbReference type="InterPro" id="IPR015424">
    <property type="entry name" value="PyrdxlP-dep_Trfase"/>
</dbReference>
<dbReference type="GO" id="GO:0004015">
    <property type="term" value="F:adenosylmethionine-8-amino-7-oxononanoate transaminase activity"/>
    <property type="evidence" value="ECO:0007669"/>
    <property type="project" value="TreeGrafter"/>
</dbReference>
<dbReference type="CDD" id="cd00610">
    <property type="entry name" value="OAT_like"/>
    <property type="match status" value="1"/>
</dbReference>
<dbReference type="InterPro" id="IPR015422">
    <property type="entry name" value="PyrdxlP-dep_Trfase_small"/>
</dbReference>
<keyword evidence="4 5" id="KW-0663">Pyridoxal phosphate</keyword>
<dbReference type="InterPro" id="IPR015421">
    <property type="entry name" value="PyrdxlP-dep_Trfase_major"/>
</dbReference>
<dbReference type="InterPro" id="IPR005814">
    <property type="entry name" value="Aminotrans_3"/>
</dbReference>
<dbReference type="Pfam" id="PF00202">
    <property type="entry name" value="Aminotran_3"/>
    <property type="match status" value="1"/>
</dbReference>
<evidence type="ECO:0000256" key="1">
    <source>
        <dbReference type="ARBA" id="ARBA00008954"/>
    </source>
</evidence>
<comment type="similarity">
    <text evidence="1 5">Belongs to the class-III pyridoxal-phosphate-dependent aminotransferase family.</text>
</comment>
<evidence type="ECO:0008006" key="7">
    <source>
        <dbReference type="Google" id="ProtNLM"/>
    </source>
</evidence>
<dbReference type="Gene3D" id="3.90.1150.10">
    <property type="entry name" value="Aspartate Aminotransferase, domain 1"/>
    <property type="match status" value="1"/>
</dbReference>
<protein>
    <recommendedName>
        <fullName evidence="7">Beta-alanine--pyruvate transaminase</fullName>
    </recommendedName>
</protein>
<evidence type="ECO:0000256" key="5">
    <source>
        <dbReference type="RuleBase" id="RU003560"/>
    </source>
</evidence>
<dbReference type="EMBL" id="HBIM01023142">
    <property type="protein sequence ID" value="CAE0420349.1"/>
    <property type="molecule type" value="Transcribed_RNA"/>
</dbReference>
<organism evidence="6">
    <name type="scientific">Amphora coffeiformis</name>
    <dbReference type="NCBI Taxonomy" id="265554"/>
    <lineage>
        <taxon>Eukaryota</taxon>
        <taxon>Sar</taxon>
        <taxon>Stramenopiles</taxon>
        <taxon>Ochrophyta</taxon>
        <taxon>Bacillariophyta</taxon>
        <taxon>Bacillariophyceae</taxon>
        <taxon>Bacillariophycidae</taxon>
        <taxon>Thalassiophysales</taxon>
        <taxon>Catenulaceae</taxon>
        <taxon>Amphora</taxon>
    </lineage>
</organism>
<name>A0A7S3LDV4_9STRA</name>
<dbReference type="Gene3D" id="3.40.640.10">
    <property type="entry name" value="Type I PLP-dependent aspartate aminotransferase-like (Major domain)"/>
    <property type="match status" value="1"/>
</dbReference>
<accession>A0A7S3LDV4</accession>
<dbReference type="AlphaFoldDB" id="A0A7S3LDV4"/>
<gene>
    <name evidence="6" type="ORF">ACOF00016_LOCUS17128</name>
</gene>
<evidence type="ECO:0000256" key="3">
    <source>
        <dbReference type="ARBA" id="ARBA00022679"/>
    </source>
</evidence>